<sequence length="315" mass="33432">MKLLRIKLCFEVLLLCALLSTSQAAIPEGASETADSATKVVPGNKPTPCLDALRRGDDLVRDEDGRMWIGSNLNCSDLCSGTNGAFAEGNFMHPGNCTQFIKCTDWRAEPLICPDSGFFDTTIQACSSADPDDGHRLDECDRRRLEPLRGPTRVAIAASGLLPTKKKSRTKINPTTMTSAATTELTSEVTVESTTALTTDASTEPPTEQKIRTKTTESEAAGINVASTTTTAEQSTTSTASLAEPEAVVSSTAVATEKASSKAERKSPPSMSPMMAASPFENKAGPALRPPAAVIRGRFYLPGTLYRIAGGRRQA</sequence>
<keyword evidence="2" id="KW-0732">Signal</keyword>
<comment type="caution">
    <text evidence="4">The sequence shown here is derived from an EMBL/GenBank/DDBJ whole genome shotgun (WGS) entry which is preliminary data.</text>
</comment>
<feature type="compositionally biased region" description="Low complexity" evidence="1">
    <location>
        <begin position="226"/>
        <end position="243"/>
    </location>
</feature>
<feature type="domain" description="Chitin-binding type-2" evidence="3">
    <location>
        <begin position="76"/>
        <end position="142"/>
    </location>
</feature>
<dbReference type="SMART" id="SM00494">
    <property type="entry name" value="ChtBD2"/>
    <property type="match status" value="1"/>
</dbReference>
<dbReference type="SUPFAM" id="SSF57625">
    <property type="entry name" value="Invertebrate chitin-binding proteins"/>
    <property type="match status" value="1"/>
</dbReference>
<reference evidence="5" key="1">
    <citation type="submission" date="2017-01" db="EMBL/GenBank/DDBJ databases">
        <title>Comparative genomics of anhydrobiosis in the tardigrade Hypsibius dujardini.</title>
        <authorList>
            <person name="Yoshida Y."/>
            <person name="Koutsovoulos G."/>
            <person name="Laetsch D."/>
            <person name="Stevens L."/>
            <person name="Kumar S."/>
            <person name="Horikawa D."/>
            <person name="Ishino K."/>
            <person name="Komine S."/>
            <person name="Tomita M."/>
            <person name="Blaxter M."/>
            <person name="Arakawa K."/>
        </authorList>
    </citation>
    <scope>NUCLEOTIDE SEQUENCE [LARGE SCALE GENOMIC DNA]</scope>
    <source>
        <strain evidence="5">Z151</strain>
    </source>
</reference>
<dbReference type="PROSITE" id="PS50940">
    <property type="entry name" value="CHIT_BIND_II"/>
    <property type="match status" value="1"/>
</dbReference>
<dbReference type="AlphaFoldDB" id="A0A1W0XB72"/>
<keyword evidence="5" id="KW-1185">Reference proteome</keyword>
<dbReference type="GO" id="GO:0005576">
    <property type="term" value="C:extracellular region"/>
    <property type="evidence" value="ECO:0007669"/>
    <property type="project" value="InterPro"/>
</dbReference>
<evidence type="ECO:0000256" key="2">
    <source>
        <dbReference type="SAM" id="SignalP"/>
    </source>
</evidence>
<accession>A0A1W0XB72</accession>
<dbReference type="Gene3D" id="2.170.140.10">
    <property type="entry name" value="Chitin binding domain"/>
    <property type="match status" value="1"/>
</dbReference>
<evidence type="ECO:0000313" key="5">
    <source>
        <dbReference type="Proteomes" id="UP000192578"/>
    </source>
</evidence>
<feature type="compositionally biased region" description="Low complexity" evidence="1">
    <location>
        <begin position="175"/>
        <end position="199"/>
    </location>
</feature>
<dbReference type="EMBL" id="MTYJ01000006">
    <property type="protein sequence ID" value="OQV24680.1"/>
    <property type="molecule type" value="Genomic_DNA"/>
</dbReference>
<proteinExistence type="predicted"/>
<feature type="compositionally biased region" description="Low complexity" evidence="1">
    <location>
        <begin position="268"/>
        <end position="279"/>
    </location>
</feature>
<dbReference type="InterPro" id="IPR036508">
    <property type="entry name" value="Chitin-bd_dom_sf"/>
</dbReference>
<dbReference type="OrthoDB" id="6020543at2759"/>
<evidence type="ECO:0000256" key="1">
    <source>
        <dbReference type="SAM" id="MobiDB-lite"/>
    </source>
</evidence>
<dbReference type="Proteomes" id="UP000192578">
    <property type="component" value="Unassembled WGS sequence"/>
</dbReference>
<feature type="chain" id="PRO_5013094096" description="Chitin-binding type-2 domain-containing protein" evidence="2">
    <location>
        <begin position="25"/>
        <end position="315"/>
    </location>
</feature>
<dbReference type="Pfam" id="PF01607">
    <property type="entry name" value="CBM_14"/>
    <property type="match status" value="1"/>
</dbReference>
<protein>
    <recommendedName>
        <fullName evidence="3">Chitin-binding type-2 domain-containing protein</fullName>
    </recommendedName>
</protein>
<gene>
    <name evidence="4" type="ORF">BV898_01739</name>
</gene>
<evidence type="ECO:0000313" key="4">
    <source>
        <dbReference type="EMBL" id="OQV24680.1"/>
    </source>
</evidence>
<dbReference type="GO" id="GO:0008061">
    <property type="term" value="F:chitin binding"/>
    <property type="evidence" value="ECO:0007669"/>
    <property type="project" value="InterPro"/>
</dbReference>
<feature type="signal peptide" evidence="2">
    <location>
        <begin position="1"/>
        <end position="24"/>
    </location>
</feature>
<evidence type="ECO:0000259" key="3">
    <source>
        <dbReference type="PROSITE" id="PS50940"/>
    </source>
</evidence>
<name>A0A1W0XB72_HYPEX</name>
<dbReference type="InterPro" id="IPR002557">
    <property type="entry name" value="Chitin-bd_dom"/>
</dbReference>
<feature type="region of interest" description="Disordered" evidence="1">
    <location>
        <begin position="165"/>
        <end position="288"/>
    </location>
</feature>
<feature type="compositionally biased region" description="Basic and acidic residues" evidence="1">
    <location>
        <begin position="207"/>
        <end position="217"/>
    </location>
</feature>
<organism evidence="4 5">
    <name type="scientific">Hypsibius exemplaris</name>
    <name type="common">Freshwater tardigrade</name>
    <dbReference type="NCBI Taxonomy" id="2072580"/>
    <lineage>
        <taxon>Eukaryota</taxon>
        <taxon>Metazoa</taxon>
        <taxon>Ecdysozoa</taxon>
        <taxon>Tardigrada</taxon>
        <taxon>Eutardigrada</taxon>
        <taxon>Parachela</taxon>
        <taxon>Hypsibioidea</taxon>
        <taxon>Hypsibiidae</taxon>
        <taxon>Hypsibius</taxon>
    </lineage>
</organism>